<dbReference type="RefSeq" id="WP_131412094.1">
    <property type="nucleotide sequence ID" value="NZ_SJOP01000019.1"/>
</dbReference>
<comment type="caution">
    <text evidence="1">The sequence shown here is derived from an EMBL/GenBank/DDBJ whole genome shotgun (WGS) entry which is preliminary data.</text>
</comment>
<dbReference type="EMBL" id="SJOP01000019">
    <property type="protein sequence ID" value="TCC01185.1"/>
    <property type="molecule type" value="Genomic_DNA"/>
</dbReference>
<reference evidence="1 2" key="1">
    <citation type="submission" date="2019-02" db="EMBL/GenBank/DDBJ databases">
        <title>The draft genome of Kosakonia quasisacchari strain WCHKQ120001.</title>
        <authorList>
            <person name="Wang C."/>
            <person name="Feng Y."/>
            <person name="Zong Z."/>
        </authorList>
    </citation>
    <scope>NUCLEOTIDE SEQUENCE [LARGE SCALE GENOMIC DNA]</scope>
    <source>
        <strain evidence="1 2">WCHKQ120001</strain>
    </source>
</reference>
<gene>
    <name evidence="1" type="ORF">E0L21_18625</name>
</gene>
<evidence type="ECO:0000313" key="2">
    <source>
        <dbReference type="Proteomes" id="UP000291793"/>
    </source>
</evidence>
<dbReference type="AlphaFoldDB" id="A0A4R0GTE4"/>
<proteinExistence type="predicted"/>
<evidence type="ECO:0008006" key="3">
    <source>
        <dbReference type="Google" id="ProtNLM"/>
    </source>
</evidence>
<dbReference type="PROSITE" id="PS51257">
    <property type="entry name" value="PROKAR_LIPOPROTEIN"/>
    <property type="match status" value="1"/>
</dbReference>
<organism evidence="1 2">
    <name type="scientific">Kosakonia quasisacchari</name>
    <dbReference type="NCBI Taxonomy" id="2529380"/>
    <lineage>
        <taxon>Bacteria</taxon>
        <taxon>Pseudomonadati</taxon>
        <taxon>Pseudomonadota</taxon>
        <taxon>Gammaproteobacteria</taxon>
        <taxon>Enterobacterales</taxon>
        <taxon>Enterobacteriaceae</taxon>
        <taxon>Kosakonia</taxon>
    </lineage>
</organism>
<evidence type="ECO:0000313" key="1">
    <source>
        <dbReference type="EMBL" id="TCC01185.1"/>
    </source>
</evidence>
<dbReference type="OrthoDB" id="6603222at2"/>
<accession>A0A4R0GTE4</accession>
<dbReference type="Proteomes" id="UP000291793">
    <property type="component" value="Unassembled WGS sequence"/>
</dbReference>
<name>A0A4R0GTE4_9ENTR</name>
<sequence length="193" mass="21887">MHRVLTLLLSVLLAGCISSPQKTQYNAEYANRQDIRAHDTYRFMTKPVKASGEKYWGAGDLAQLFYVIDDKAVVVELRFNYPAKSMQVTARDAQNNVLRERTFILLDESASKPADTDMSYFYLAKEGELFTKSRNCTPDMSAGCRWWNYKLFITHNADLAVQYEHGAAGLAFLVFPMYDVSQNLEIFPKATGG</sequence>
<keyword evidence="2" id="KW-1185">Reference proteome</keyword>
<protein>
    <recommendedName>
        <fullName evidence="3">Lipoprotein</fullName>
    </recommendedName>
</protein>